<dbReference type="EMBL" id="FPHV01000032">
    <property type="protein sequence ID" value="SFV81022.1"/>
    <property type="molecule type" value="Genomic_DNA"/>
</dbReference>
<dbReference type="InterPro" id="IPR036265">
    <property type="entry name" value="HIT-like_sf"/>
</dbReference>
<dbReference type="PANTHER" id="PTHR20884">
    <property type="entry name" value="GDP-D-GLUCOSE PHOSPHORYLASE 1"/>
    <property type="match status" value="1"/>
</dbReference>
<dbReference type="GO" id="GO:0005737">
    <property type="term" value="C:cytoplasm"/>
    <property type="evidence" value="ECO:0007669"/>
    <property type="project" value="UniProtKB-SubCell"/>
</dbReference>
<dbReference type="GO" id="GO:0005085">
    <property type="term" value="F:guanyl-nucleotide exchange factor activity"/>
    <property type="evidence" value="ECO:0007669"/>
    <property type="project" value="UniProtKB-KW"/>
</dbReference>
<accession>A0A1W1DIR0</accession>
<evidence type="ECO:0000313" key="2">
    <source>
        <dbReference type="EMBL" id="SFV81022.1"/>
    </source>
</evidence>
<dbReference type="InterPro" id="IPR058866">
    <property type="entry name" value="GDPGP1_N"/>
</dbReference>
<name>A0A1W1DIR0_9ZZZZ</name>
<proteinExistence type="predicted"/>
<evidence type="ECO:0000259" key="1">
    <source>
        <dbReference type="Pfam" id="PF26217"/>
    </source>
</evidence>
<reference evidence="2" key="1">
    <citation type="submission" date="2016-10" db="EMBL/GenBank/DDBJ databases">
        <authorList>
            <person name="de Groot N.N."/>
        </authorList>
    </citation>
    <scope>NUCLEOTIDE SEQUENCE</scope>
</reference>
<organism evidence="2">
    <name type="scientific">hydrothermal vent metagenome</name>
    <dbReference type="NCBI Taxonomy" id="652676"/>
    <lineage>
        <taxon>unclassified sequences</taxon>
        <taxon>metagenomes</taxon>
        <taxon>ecological metagenomes</taxon>
    </lineage>
</organism>
<dbReference type="PANTHER" id="PTHR20884:SF8">
    <property type="entry name" value="GDP-D-GLUCOSE PHOSPHORYLASE 1"/>
    <property type="match status" value="1"/>
</dbReference>
<dbReference type="SUPFAM" id="SSF54197">
    <property type="entry name" value="HIT-like"/>
    <property type="match status" value="1"/>
</dbReference>
<protein>
    <recommendedName>
        <fullName evidence="1">GDPGP1-like N-terminal domain-containing protein</fullName>
    </recommendedName>
</protein>
<dbReference type="GO" id="GO:0000166">
    <property type="term" value="F:nucleotide binding"/>
    <property type="evidence" value="ECO:0007669"/>
    <property type="project" value="UniProtKB-KW"/>
</dbReference>
<dbReference type="Pfam" id="PF26217">
    <property type="entry name" value="GDPGP1_N"/>
    <property type="match status" value="1"/>
</dbReference>
<feature type="domain" description="GDPGP1-like N-terminal" evidence="1">
    <location>
        <begin position="99"/>
        <end position="224"/>
    </location>
</feature>
<dbReference type="GO" id="GO:0006006">
    <property type="term" value="P:glucose metabolic process"/>
    <property type="evidence" value="ECO:0007669"/>
    <property type="project" value="TreeGrafter"/>
</dbReference>
<sequence length="330" mass="38576">MQDLIDPIFQSKQNLETAFIDGLESMLENDELGVFILVLANALFDEKLWKKLKPALAKKFEQLKSCPITGAPDDVDVFNQLTKLNFNELEVTQWREIGGFELQYNPLRALRPQRMSGAKTKGMSIAFDENGFHFNKPFLQKERFWEGQFFSKKVSLLYNKFPFAPLHGLVVVEREQQHPQLLTFELHQFAWMMANSVSIGIPGFSLAYNAYGAYASVNHFHLQCFVREKPLPLENDKKYPLVHYWFEALSDAWEFIEALHRDEQPYHLIYQNNKILCVVRQRQDDYTHADWTVGYAWYEACGGVSTFNLNDFNRLNEIDLKEELNKLMIK</sequence>
<gene>
    <name evidence="2" type="ORF">MNB_SUP05-6-920</name>
</gene>
<dbReference type="AlphaFoldDB" id="A0A1W1DIR0"/>
<dbReference type="InterPro" id="IPR026506">
    <property type="entry name" value="GDPGP"/>
</dbReference>
<dbReference type="GO" id="GO:0080048">
    <property type="term" value="F:GDP-D-glucose phosphorylase activity"/>
    <property type="evidence" value="ECO:0007669"/>
    <property type="project" value="InterPro"/>
</dbReference>
<dbReference type="GO" id="GO:0016787">
    <property type="term" value="F:hydrolase activity"/>
    <property type="evidence" value="ECO:0007669"/>
    <property type="project" value="UniProtKB-KW"/>
</dbReference>